<dbReference type="InterPro" id="IPR051089">
    <property type="entry name" value="prtT"/>
</dbReference>
<dbReference type="OrthoDB" id="2595934at2759"/>
<feature type="region of interest" description="Disordered" evidence="8">
    <location>
        <begin position="32"/>
        <end position="54"/>
    </location>
</feature>
<dbReference type="GO" id="GO:0046872">
    <property type="term" value="F:metal ion binding"/>
    <property type="evidence" value="ECO:0007669"/>
    <property type="project" value="UniProtKB-KW"/>
</dbReference>
<keyword evidence="5" id="KW-0238">DNA-binding</keyword>
<dbReference type="PANTHER" id="PTHR31845">
    <property type="entry name" value="FINGER DOMAIN PROTEIN, PUTATIVE-RELATED"/>
    <property type="match status" value="1"/>
</dbReference>
<keyword evidence="6" id="KW-0804">Transcription</keyword>
<evidence type="ECO:0000256" key="2">
    <source>
        <dbReference type="ARBA" id="ARBA00022723"/>
    </source>
</evidence>
<reference evidence="9" key="2">
    <citation type="journal article" date="2023" name="IMA Fungus">
        <title>Comparative genomic study of the Penicillium genus elucidates a diverse pangenome and 15 lateral gene transfer events.</title>
        <authorList>
            <person name="Petersen C."/>
            <person name="Sorensen T."/>
            <person name="Nielsen M.R."/>
            <person name="Sondergaard T.E."/>
            <person name="Sorensen J.L."/>
            <person name="Fitzpatrick D.A."/>
            <person name="Frisvad J.C."/>
            <person name="Nielsen K.L."/>
        </authorList>
    </citation>
    <scope>NUCLEOTIDE SEQUENCE</scope>
    <source>
        <strain evidence="9">IBT 29677</strain>
    </source>
</reference>
<dbReference type="Proteomes" id="UP001147747">
    <property type="component" value="Unassembled WGS sequence"/>
</dbReference>
<dbReference type="GeneID" id="81374082"/>
<evidence type="ECO:0000256" key="8">
    <source>
        <dbReference type="SAM" id="MobiDB-lite"/>
    </source>
</evidence>
<evidence type="ECO:0000313" key="9">
    <source>
        <dbReference type="EMBL" id="KAJ5387924.1"/>
    </source>
</evidence>
<evidence type="ECO:0000256" key="4">
    <source>
        <dbReference type="ARBA" id="ARBA00023015"/>
    </source>
</evidence>
<proteinExistence type="predicted"/>
<keyword evidence="3" id="KW-0862">Zinc</keyword>
<keyword evidence="7" id="KW-0539">Nucleus</keyword>
<gene>
    <name evidence="9" type="ORF">N7509_010465</name>
</gene>
<evidence type="ECO:0000256" key="1">
    <source>
        <dbReference type="ARBA" id="ARBA00004123"/>
    </source>
</evidence>
<dbReference type="RefSeq" id="XP_056485722.1">
    <property type="nucleotide sequence ID" value="XM_056635102.1"/>
</dbReference>
<keyword evidence="4" id="KW-0805">Transcription regulation</keyword>
<reference evidence="9" key="1">
    <citation type="submission" date="2022-12" db="EMBL/GenBank/DDBJ databases">
        <authorList>
            <person name="Petersen C."/>
        </authorList>
    </citation>
    <scope>NUCLEOTIDE SEQUENCE</scope>
    <source>
        <strain evidence="9">IBT 29677</strain>
    </source>
</reference>
<dbReference type="EMBL" id="JAPZBU010000009">
    <property type="protein sequence ID" value="KAJ5387924.1"/>
    <property type="molecule type" value="Genomic_DNA"/>
</dbReference>
<dbReference type="GO" id="GO:0005634">
    <property type="term" value="C:nucleus"/>
    <property type="evidence" value="ECO:0007669"/>
    <property type="project" value="UniProtKB-SubCell"/>
</dbReference>
<name>A0A9W9VRH9_9EURO</name>
<evidence type="ECO:0008006" key="11">
    <source>
        <dbReference type="Google" id="ProtNLM"/>
    </source>
</evidence>
<evidence type="ECO:0000256" key="3">
    <source>
        <dbReference type="ARBA" id="ARBA00022833"/>
    </source>
</evidence>
<protein>
    <recommendedName>
        <fullName evidence="11">Transcription factor domain-containing protein</fullName>
    </recommendedName>
</protein>
<keyword evidence="10" id="KW-1185">Reference proteome</keyword>
<evidence type="ECO:0000313" key="10">
    <source>
        <dbReference type="Proteomes" id="UP001147747"/>
    </source>
</evidence>
<organism evidence="9 10">
    <name type="scientific">Penicillium cosmopolitanum</name>
    <dbReference type="NCBI Taxonomy" id="1131564"/>
    <lineage>
        <taxon>Eukaryota</taxon>
        <taxon>Fungi</taxon>
        <taxon>Dikarya</taxon>
        <taxon>Ascomycota</taxon>
        <taxon>Pezizomycotina</taxon>
        <taxon>Eurotiomycetes</taxon>
        <taxon>Eurotiomycetidae</taxon>
        <taxon>Eurotiales</taxon>
        <taxon>Aspergillaceae</taxon>
        <taxon>Penicillium</taxon>
    </lineage>
</organism>
<dbReference type="GO" id="GO:0000981">
    <property type="term" value="F:DNA-binding transcription factor activity, RNA polymerase II-specific"/>
    <property type="evidence" value="ECO:0007669"/>
    <property type="project" value="TreeGrafter"/>
</dbReference>
<dbReference type="GO" id="GO:0000976">
    <property type="term" value="F:transcription cis-regulatory region binding"/>
    <property type="evidence" value="ECO:0007669"/>
    <property type="project" value="TreeGrafter"/>
</dbReference>
<dbReference type="AlphaFoldDB" id="A0A9W9VRH9"/>
<dbReference type="CDD" id="cd12148">
    <property type="entry name" value="fungal_TF_MHR"/>
    <property type="match status" value="1"/>
</dbReference>
<evidence type="ECO:0000256" key="7">
    <source>
        <dbReference type="ARBA" id="ARBA00023242"/>
    </source>
</evidence>
<sequence length="527" mass="60151">MEINLNTGENYSDLQSRISVVETSLSEIKASLSSQSAESSPRSHAESFHFSKKSQSQTRLVPELTALSVERTTRHAPMSLIQEIKENISSPEETSQFQFPSEDVIANGMVSEDVARILLEGFSKLSSRWLFMSTDPVELRTKSSLLFGTCILAGIHITPSLYGSETHQKLYSHIQEILAQSQLVAGAPLDTIQALLIFSMWDLRPTRDHDHGSSWLLSGVAAMQVVMATRFENMFQTDDYQKIARSKEFSRTWNLVCLCHLQFSIGFGRPPVISDQYLDQCSNILKFQSYNSRDELVLAGVELYRTLWELITSHEIQTDKPVWPEIERLRERHEHIYNLDSSEPLRFAYSCAFLILARRTLRHISYLQNEEQDSPQQPHWNNSKIGFIQFAVRHSHQILSLFLSMSDLTTYVHPAYENLLCSFAMATLVELADHVSNIFETTTLMEHAVSHIQRGGKAEPVGRWSLGIMKQHIIGINDEDPISQEEIGIADELLDPTTDIMRSWEEVDWNFEQDFPSLQEMFFGAVQ</sequence>
<dbReference type="PANTHER" id="PTHR31845:SF34">
    <property type="entry name" value="TRANSCRIPTIONAL ACTIVATOR OF PROTEASES PRTT"/>
    <property type="match status" value="1"/>
</dbReference>
<comment type="subcellular location">
    <subcellularLocation>
        <location evidence="1">Nucleus</location>
    </subcellularLocation>
</comment>
<evidence type="ECO:0000256" key="6">
    <source>
        <dbReference type="ARBA" id="ARBA00023163"/>
    </source>
</evidence>
<accession>A0A9W9VRH9</accession>
<evidence type="ECO:0000256" key="5">
    <source>
        <dbReference type="ARBA" id="ARBA00023125"/>
    </source>
</evidence>
<comment type="caution">
    <text evidence="9">The sequence shown here is derived from an EMBL/GenBank/DDBJ whole genome shotgun (WGS) entry which is preliminary data.</text>
</comment>
<keyword evidence="2" id="KW-0479">Metal-binding</keyword>